<dbReference type="Pfam" id="PF10091">
    <property type="entry name" value="Glycoamylase"/>
    <property type="match status" value="1"/>
</dbReference>
<organism evidence="2">
    <name type="scientific">marine sediment metagenome</name>
    <dbReference type="NCBI Taxonomy" id="412755"/>
    <lineage>
        <taxon>unclassified sequences</taxon>
        <taxon>metagenomes</taxon>
        <taxon>ecological metagenomes</taxon>
    </lineage>
</organism>
<feature type="domain" description="PA14" evidence="1">
    <location>
        <begin position="158"/>
        <end position="294"/>
    </location>
</feature>
<reference evidence="2" key="1">
    <citation type="journal article" date="2014" name="Front. Microbiol.">
        <title>High frequency of phylogenetically diverse reductive dehalogenase-homologous genes in deep subseafloor sedimentary metagenomes.</title>
        <authorList>
            <person name="Kawai M."/>
            <person name="Futagami T."/>
            <person name="Toyoda A."/>
            <person name="Takaki Y."/>
            <person name="Nishi S."/>
            <person name="Hori S."/>
            <person name="Arai W."/>
            <person name="Tsubouchi T."/>
            <person name="Morono Y."/>
            <person name="Uchiyama I."/>
            <person name="Ito T."/>
            <person name="Fujiyama A."/>
            <person name="Inagaki F."/>
            <person name="Takami H."/>
        </authorList>
    </citation>
    <scope>NUCLEOTIDE SEQUENCE</scope>
    <source>
        <strain evidence="2">Expedition CK06-06</strain>
    </source>
</reference>
<dbReference type="Gene3D" id="3.90.182.10">
    <property type="entry name" value="Toxin - Anthrax Protective Antigen,domain 1"/>
    <property type="match status" value="1"/>
</dbReference>
<name>X1LNS2_9ZZZZ</name>
<gene>
    <name evidence="2" type="ORF">S06H3_11849</name>
</gene>
<dbReference type="SMART" id="SM00758">
    <property type="entry name" value="PA14"/>
    <property type="match status" value="1"/>
</dbReference>
<dbReference type="InterPro" id="IPR011658">
    <property type="entry name" value="PA14_dom"/>
</dbReference>
<dbReference type="Pfam" id="PF07691">
    <property type="entry name" value="PA14"/>
    <property type="match status" value="1"/>
</dbReference>
<evidence type="ECO:0000313" key="2">
    <source>
        <dbReference type="EMBL" id="GAI04030.1"/>
    </source>
</evidence>
<dbReference type="PROSITE" id="PS51820">
    <property type="entry name" value="PA14"/>
    <property type="match status" value="1"/>
</dbReference>
<dbReference type="InterPro" id="IPR019282">
    <property type="entry name" value="Glycoamylase-like_cons_dom"/>
</dbReference>
<accession>X1LNS2</accession>
<protein>
    <recommendedName>
        <fullName evidence="1">PA14 domain-containing protein</fullName>
    </recommendedName>
</protein>
<evidence type="ECO:0000259" key="1">
    <source>
        <dbReference type="PROSITE" id="PS51820"/>
    </source>
</evidence>
<proteinExistence type="predicted"/>
<dbReference type="SUPFAM" id="SSF56988">
    <property type="entry name" value="Anthrax protective antigen"/>
    <property type="match status" value="1"/>
</dbReference>
<sequence length="340" mass="37943">RDKSDNYCNYFDNSRNIALIDHAYCSDNPGNFTGYSDLVWGLTASWNPWGYAAHAPGSPDNGTITPTAALSSMPYTPTESIATLKHFYHTYGSSVWGPFGFVDAFNLGEDWFAPGYIAIDQGPIIVMIENYRTQLCWDLFMANPEISPMLESIGWATRADNGLNYEYYEGTWTLLPNFDSLTPIAVGKANNFDIGLRQRDDYFALRFTGYINIQTGGEYTFYTNSNDGSKLYVNGSLVVDNDGLHGMQDRSGTVSLTAGKHLIVVTYFEYDGEQGLIVSYSGPGISKKQIPVNVLFRCDLAGDFSGDCHIDMNDLKILAANWLNDYNFIDFSEMAANWME</sequence>
<dbReference type="Gene3D" id="1.50.10.140">
    <property type="match status" value="1"/>
</dbReference>
<dbReference type="AlphaFoldDB" id="X1LNS2"/>
<comment type="caution">
    <text evidence="2">The sequence shown here is derived from an EMBL/GenBank/DDBJ whole genome shotgun (WGS) entry which is preliminary data.</text>
</comment>
<dbReference type="InterPro" id="IPR037524">
    <property type="entry name" value="PA14/GLEYA"/>
</dbReference>
<dbReference type="EMBL" id="BARV01005825">
    <property type="protein sequence ID" value="GAI04030.1"/>
    <property type="molecule type" value="Genomic_DNA"/>
</dbReference>
<feature type="non-terminal residue" evidence="2">
    <location>
        <position position="1"/>
    </location>
</feature>